<dbReference type="InterPro" id="IPR013823">
    <property type="entry name" value="Ribosomal_bL12_C"/>
</dbReference>
<organism evidence="3 4">
    <name type="scientific">Microlunatus soli</name>
    <dbReference type="NCBI Taxonomy" id="630515"/>
    <lineage>
        <taxon>Bacteria</taxon>
        <taxon>Bacillati</taxon>
        <taxon>Actinomycetota</taxon>
        <taxon>Actinomycetes</taxon>
        <taxon>Propionibacteriales</taxon>
        <taxon>Propionibacteriaceae</taxon>
        <taxon>Microlunatus</taxon>
    </lineage>
</organism>
<dbReference type="InterPro" id="IPR014719">
    <property type="entry name" value="Ribosomal_bL12_C/ClpS-like"/>
</dbReference>
<evidence type="ECO:0000256" key="1">
    <source>
        <dbReference type="SAM" id="MobiDB-lite"/>
    </source>
</evidence>
<evidence type="ECO:0000259" key="2">
    <source>
        <dbReference type="Pfam" id="PF00542"/>
    </source>
</evidence>
<feature type="domain" description="Large ribosomal subunit protein bL12 C-terminal" evidence="2">
    <location>
        <begin position="101"/>
        <end position="128"/>
    </location>
</feature>
<accession>A0A1H2AK90</accession>
<keyword evidence="3" id="KW-0687">Ribonucleoprotein</keyword>
<protein>
    <submittedName>
        <fullName evidence="3">Ribosomal protein L7/L12 C-terminal domain-containing protein</fullName>
    </submittedName>
</protein>
<feature type="region of interest" description="Disordered" evidence="1">
    <location>
        <begin position="41"/>
        <end position="73"/>
    </location>
</feature>
<dbReference type="GO" id="GO:0005840">
    <property type="term" value="C:ribosome"/>
    <property type="evidence" value="ECO:0007669"/>
    <property type="project" value="UniProtKB-KW"/>
</dbReference>
<keyword evidence="3" id="KW-0689">Ribosomal protein</keyword>
<dbReference type="Proteomes" id="UP000199103">
    <property type="component" value="Chromosome I"/>
</dbReference>
<dbReference type="RefSeq" id="WP_091533405.1">
    <property type="nucleotide sequence ID" value="NZ_LT629772.1"/>
</dbReference>
<dbReference type="Gene3D" id="3.30.1390.10">
    <property type="match status" value="1"/>
</dbReference>
<proteinExistence type="predicted"/>
<dbReference type="AlphaFoldDB" id="A0A1H2AK90"/>
<dbReference type="GO" id="GO:0003735">
    <property type="term" value="F:structural constituent of ribosome"/>
    <property type="evidence" value="ECO:0007669"/>
    <property type="project" value="InterPro"/>
</dbReference>
<evidence type="ECO:0000313" key="3">
    <source>
        <dbReference type="EMBL" id="SDT46257.1"/>
    </source>
</evidence>
<dbReference type="Pfam" id="PF00542">
    <property type="entry name" value="Ribosomal_L12"/>
    <property type="match status" value="1"/>
</dbReference>
<dbReference type="STRING" id="630515.SAMN04489812_6000"/>
<dbReference type="SUPFAM" id="SSF54736">
    <property type="entry name" value="ClpS-like"/>
    <property type="match status" value="1"/>
</dbReference>
<feature type="compositionally biased region" description="Low complexity" evidence="1">
    <location>
        <begin position="44"/>
        <end position="59"/>
    </location>
</feature>
<dbReference type="GO" id="GO:0006412">
    <property type="term" value="P:translation"/>
    <property type="evidence" value="ECO:0007669"/>
    <property type="project" value="InterPro"/>
</dbReference>
<dbReference type="EMBL" id="LT629772">
    <property type="protein sequence ID" value="SDT46257.1"/>
    <property type="molecule type" value="Genomic_DNA"/>
</dbReference>
<name>A0A1H2AK90_9ACTN</name>
<gene>
    <name evidence="3" type="ORF">SAMN04489812_6000</name>
</gene>
<keyword evidence="4" id="KW-1185">Reference proteome</keyword>
<reference evidence="3 4" key="1">
    <citation type="submission" date="2016-10" db="EMBL/GenBank/DDBJ databases">
        <authorList>
            <person name="de Groot N.N."/>
        </authorList>
    </citation>
    <scope>NUCLEOTIDE SEQUENCE [LARGE SCALE GENOMIC DNA]</scope>
    <source>
        <strain evidence="3 4">DSM 21800</strain>
    </source>
</reference>
<evidence type="ECO:0000313" key="4">
    <source>
        <dbReference type="Proteomes" id="UP000199103"/>
    </source>
</evidence>
<sequence>MDWVLVAVTAGAVLVAIAVAGRQRRAVRVQQERLRQLESRLDSALAQQQPAPGTPPAVQNPSAQNPDDISFVGYPQYANRRQPRFGPDPRLDEVLRLVREGKKIRAIKVYRELTGVGLAEAKAAVEGLTR</sequence>